<evidence type="ECO:0000313" key="3">
    <source>
        <dbReference type="Proteomes" id="UP000011096"/>
    </source>
</evidence>
<protein>
    <submittedName>
        <fullName evidence="2">Uncharacterized protein</fullName>
    </submittedName>
</protein>
<dbReference type="RefSeq" id="XP_066008355.1">
    <property type="nucleotide sequence ID" value="XM_066152165.1"/>
</dbReference>
<comment type="caution">
    <text evidence="2">The sequence shown here is derived from an EMBL/GenBank/DDBJ whole genome shotgun (WGS) entry which is preliminary data.</text>
</comment>
<proteinExistence type="predicted"/>
<dbReference type="InParanoid" id="A0A7J6IZ64"/>
<dbReference type="GeneID" id="90980033"/>
<accession>A0A7J6IZ64</accession>
<sequence>MVKRYVTPSEGNWRGAHQLHPYNMEANESHLRGSTGRAKTRRPKRQRETRRRERMVLKLGPKRLATPSPAAFRMRTMAIGTNPHPSGRIAAAD</sequence>
<reference evidence="2 3" key="1">
    <citation type="submission" date="2012-08" db="EMBL/GenBank/DDBJ databases">
        <authorList>
            <person name="Gan P.H.P."/>
            <person name="Ikeda K."/>
            <person name="Irieda H."/>
            <person name="Narusaka M."/>
            <person name="O'Connell R.J."/>
            <person name="Narusaka Y."/>
            <person name="Takano Y."/>
            <person name="Kubo Y."/>
            <person name="Shirasu K."/>
        </authorList>
    </citation>
    <scope>NUCLEOTIDE SEQUENCE [LARGE SCALE GENOMIC DNA]</scope>
    <source>
        <strain evidence="2 3">Nara gc5</strain>
    </source>
</reference>
<feature type="region of interest" description="Disordered" evidence="1">
    <location>
        <begin position="1"/>
        <end position="53"/>
    </location>
</feature>
<dbReference type="AlphaFoldDB" id="A0A7J6IZ64"/>
<dbReference type="EMBL" id="ANPB02000005">
    <property type="protein sequence ID" value="KAF4481955.1"/>
    <property type="molecule type" value="Genomic_DNA"/>
</dbReference>
<dbReference type="Proteomes" id="UP000011096">
    <property type="component" value="Unassembled WGS sequence"/>
</dbReference>
<gene>
    <name evidence="2" type="ORF">CGGC5_v009393</name>
</gene>
<feature type="compositionally biased region" description="Basic residues" evidence="1">
    <location>
        <begin position="38"/>
        <end position="49"/>
    </location>
</feature>
<reference evidence="2 3" key="2">
    <citation type="submission" date="2020-04" db="EMBL/GenBank/DDBJ databases">
        <title>Genome sequencing and assembly of multiple isolates from the Colletotrichum gloeosporioides species complex.</title>
        <authorList>
            <person name="Gan P."/>
            <person name="Shirasu K."/>
        </authorList>
    </citation>
    <scope>NUCLEOTIDE SEQUENCE [LARGE SCALE GENOMIC DNA]</scope>
    <source>
        <strain evidence="2 3">Nara gc5</strain>
    </source>
</reference>
<organism evidence="2 3">
    <name type="scientific">Colletotrichum fructicola (strain Nara gc5)</name>
    <name type="common">Anthracnose fungus</name>
    <name type="synonym">Colletotrichum gloeosporioides (strain Nara gc5)</name>
    <dbReference type="NCBI Taxonomy" id="1213859"/>
    <lineage>
        <taxon>Eukaryota</taxon>
        <taxon>Fungi</taxon>
        <taxon>Dikarya</taxon>
        <taxon>Ascomycota</taxon>
        <taxon>Pezizomycotina</taxon>
        <taxon>Sordariomycetes</taxon>
        <taxon>Hypocreomycetidae</taxon>
        <taxon>Glomerellales</taxon>
        <taxon>Glomerellaceae</taxon>
        <taxon>Colletotrichum</taxon>
        <taxon>Colletotrichum gloeosporioides species complex</taxon>
    </lineage>
</organism>
<evidence type="ECO:0000256" key="1">
    <source>
        <dbReference type="SAM" id="MobiDB-lite"/>
    </source>
</evidence>
<name>A0A7J6IZ64_COLFN</name>
<dbReference type="OrthoDB" id="10371353at2759"/>
<evidence type="ECO:0000313" key="2">
    <source>
        <dbReference type="EMBL" id="KAF4481955.1"/>
    </source>
</evidence>
<keyword evidence="3" id="KW-1185">Reference proteome</keyword>